<protein>
    <submittedName>
        <fullName evidence="2">Abortive phage infection protein</fullName>
    </submittedName>
</protein>
<proteinExistence type="predicted"/>
<feature type="domain" description="Abortive phage infection protein C-terminal" evidence="1">
    <location>
        <begin position="243"/>
        <end position="549"/>
    </location>
</feature>
<evidence type="ECO:0000313" key="3">
    <source>
        <dbReference type="Proteomes" id="UP000189549"/>
    </source>
</evidence>
<dbReference type="RefSeq" id="WP_077475471.1">
    <property type="nucleotide sequence ID" value="NZ_MLAH01000015.1"/>
</dbReference>
<dbReference type="EMBL" id="MLAH01000015">
    <property type="protein sequence ID" value="OOF86006.1"/>
    <property type="molecule type" value="Genomic_DNA"/>
</dbReference>
<dbReference type="AlphaFoldDB" id="A0A1V3L7U1"/>
<organism evidence="2 3">
    <name type="scientific">Rodentibacter ratti</name>
    <dbReference type="NCBI Taxonomy" id="1906745"/>
    <lineage>
        <taxon>Bacteria</taxon>
        <taxon>Pseudomonadati</taxon>
        <taxon>Pseudomonadota</taxon>
        <taxon>Gammaproteobacteria</taxon>
        <taxon>Pasteurellales</taxon>
        <taxon>Pasteurellaceae</taxon>
        <taxon>Rodentibacter</taxon>
    </lineage>
</organism>
<dbReference type="Pfam" id="PF10592">
    <property type="entry name" value="AIPR"/>
    <property type="match status" value="1"/>
</dbReference>
<sequence>MAQERAKPLELELLCQKLEQDYSGKIIRVGQSEDSKRRNFLSKAIAAFVLREEATESLVDAVSASVDGGIDHGIDSIFIDSNHVIWLVQSKYIDSGSGEPELGDVSKFRDGIIDLLNGKFNRFNEAIAKKETQIQNAMNSGVCRVKAILAYSGTAISEDKRNIFSDIERAFNDSSPEFIRCYAYGLSTLHELHVSCSMDKSIDDEIELVNFGHIQQPYKAYYGQINAEKLLDLWHKHGHLLVEKNIRRFKGETSVNQSLAKTLDDNPEHFFYFNNGITFLCNSITEIGSRDPNRQKGKFKVQGLSIINGAQTVGVIGNKSIDYYQQHPTQVFATFLCLNGTPDNFSIEVTQARNRQNAVDLEDFASLDDNQVRLKNTLDMAGITYLIKQGNDDPPNSDTCFSIRELVPLLACTVTGNDWQQYVIAAKSDKKRLFRQIGLTSRREKMKDAYQKLFPDSRTAKEIWRIVQLGRIIAQTVKDRASGESFDSSVNLQAKDILNQGIWLIIHIVFLRTKLQNGNELFITEDEKQRLSSEIDTISQKLVDVIRSKQWGKSAQAIFENKTDCNKVKDKLMAVLASV</sequence>
<evidence type="ECO:0000259" key="1">
    <source>
        <dbReference type="Pfam" id="PF10592"/>
    </source>
</evidence>
<comment type="caution">
    <text evidence="2">The sequence shown here is derived from an EMBL/GenBank/DDBJ whole genome shotgun (WGS) entry which is preliminary data.</text>
</comment>
<evidence type="ECO:0000313" key="2">
    <source>
        <dbReference type="EMBL" id="OOF86006.1"/>
    </source>
</evidence>
<gene>
    <name evidence="2" type="ORF">BKG93_03375</name>
</gene>
<reference evidence="2 3" key="1">
    <citation type="submission" date="2016-10" db="EMBL/GenBank/DDBJ databases">
        <title>Rodentibacter gen. nov. and new species.</title>
        <authorList>
            <person name="Christensen H."/>
        </authorList>
    </citation>
    <scope>NUCLEOTIDE SEQUENCE [LARGE SCALE GENOMIC DNA]</scope>
    <source>
        <strain evidence="2 3">Ppn157</strain>
    </source>
</reference>
<accession>A0A1V3L7U1</accession>
<name>A0A1V3L7U1_9PAST</name>
<dbReference type="InterPro" id="IPR018891">
    <property type="entry name" value="AIPR_C"/>
</dbReference>
<dbReference type="Proteomes" id="UP000189549">
    <property type="component" value="Unassembled WGS sequence"/>
</dbReference>